<dbReference type="PANTHER" id="PTHR43124:SF3">
    <property type="entry name" value="CHLORAMPHENICOL EFFLUX PUMP RV0191"/>
    <property type="match status" value="1"/>
</dbReference>
<keyword evidence="2" id="KW-1003">Cell membrane</keyword>
<feature type="domain" description="Major facilitator superfamily (MFS) profile" evidence="7">
    <location>
        <begin position="24"/>
        <end position="409"/>
    </location>
</feature>
<evidence type="ECO:0000256" key="6">
    <source>
        <dbReference type="SAM" id="Phobius"/>
    </source>
</evidence>
<feature type="transmembrane region" description="Helical" evidence="6">
    <location>
        <begin position="93"/>
        <end position="113"/>
    </location>
</feature>
<accession>A0A1B3ZH07</accession>
<proteinExistence type="predicted"/>
<reference evidence="8 9" key="1">
    <citation type="submission" date="2016-01" db="EMBL/GenBank/DDBJ databases">
        <title>Complete genome and mega plasmid sequence of Sphingomonas panacis DCY99 elicits systemic resistance in rice to Xanthomonas oryzae.</title>
        <authorList>
            <person name="Kim Y.J."/>
            <person name="Yang D.C."/>
            <person name="Sing P."/>
        </authorList>
    </citation>
    <scope>NUCLEOTIDE SEQUENCE [LARGE SCALE GENOMIC DNA]</scope>
    <source>
        <strain evidence="8 9">DCY99</strain>
    </source>
</reference>
<evidence type="ECO:0000259" key="7">
    <source>
        <dbReference type="PROSITE" id="PS50850"/>
    </source>
</evidence>
<keyword evidence="4 6" id="KW-1133">Transmembrane helix</keyword>
<feature type="transmembrane region" description="Helical" evidence="6">
    <location>
        <begin position="265"/>
        <end position="285"/>
    </location>
</feature>
<dbReference type="GO" id="GO:0005886">
    <property type="term" value="C:plasma membrane"/>
    <property type="evidence" value="ECO:0007669"/>
    <property type="project" value="UniProtKB-SubCell"/>
</dbReference>
<gene>
    <name evidence="8" type="ORF">AWL63_09600</name>
</gene>
<keyword evidence="5 6" id="KW-0472">Membrane</keyword>
<dbReference type="EMBL" id="CP014168">
    <property type="protein sequence ID" value="AOH86661.1"/>
    <property type="molecule type" value="Genomic_DNA"/>
</dbReference>
<dbReference type="OrthoDB" id="9800416at2"/>
<dbReference type="Proteomes" id="UP000094256">
    <property type="component" value="Chromosome"/>
</dbReference>
<feature type="transmembrane region" description="Helical" evidence="6">
    <location>
        <begin position="182"/>
        <end position="200"/>
    </location>
</feature>
<dbReference type="Gene3D" id="1.20.1720.10">
    <property type="entry name" value="Multidrug resistance protein D"/>
    <property type="match status" value="1"/>
</dbReference>
<feature type="transmembrane region" description="Helical" evidence="6">
    <location>
        <begin position="387"/>
        <end position="407"/>
    </location>
</feature>
<dbReference type="GO" id="GO:0022857">
    <property type="term" value="F:transmembrane transporter activity"/>
    <property type="evidence" value="ECO:0007669"/>
    <property type="project" value="InterPro"/>
</dbReference>
<keyword evidence="9" id="KW-1185">Reference proteome</keyword>
<dbReference type="SUPFAM" id="SSF103473">
    <property type="entry name" value="MFS general substrate transporter"/>
    <property type="match status" value="1"/>
</dbReference>
<feature type="transmembrane region" description="Helical" evidence="6">
    <location>
        <begin position="152"/>
        <end position="176"/>
    </location>
</feature>
<feature type="transmembrane region" description="Helical" evidence="6">
    <location>
        <begin position="322"/>
        <end position="340"/>
    </location>
</feature>
<evidence type="ECO:0000256" key="1">
    <source>
        <dbReference type="ARBA" id="ARBA00004651"/>
    </source>
</evidence>
<evidence type="ECO:0000256" key="5">
    <source>
        <dbReference type="ARBA" id="ARBA00023136"/>
    </source>
</evidence>
<dbReference type="STRING" id="1560345.AWL63_09600"/>
<evidence type="ECO:0000256" key="4">
    <source>
        <dbReference type="ARBA" id="ARBA00022989"/>
    </source>
</evidence>
<feature type="transmembrane region" description="Helical" evidence="6">
    <location>
        <begin position="297"/>
        <end position="316"/>
    </location>
</feature>
<comment type="subcellular location">
    <subcellularLocation>
        <location evidence="1">Cell membrane</location>
        <topology evidence="1">Multi-pass membrane protein</topology>
    </subcellularLocation>
</comment>
<evidence type="ECO:0000256" key="3">
    <source>
        <dbReference type="ARBA" id="ARBA00022692"/>
    </source>
</evidence>
<sequence length="416" mass="43090">MSGMRRAMSIESPPATLNTAPIPFLEFVALVAALMSLGALGIDSMLPALPEIGRRLGVPDVGGRALVVTVFVVGFGLGQLMQGPLTDRYGRRPVLIGGLIGYIVCCLLAGLAGSFTLLLAARFAGGVAIAASRVVTIALVRDCFTGRAMAKVSSLAFMVFMAAPILAPSVGQLILLVGSWRLIFEVIAGLAALVLVWFAWRMPETLAPENRVPLSVRQLLRGWRATLADRASLGYMIAGMIVQGALFGYIGLIEPIMERVFHAQHLLGPVFAASAGTMAAANLLNSRIVMRLGMRRISQAALVVMTLAAAGGLIAVGMGREGLVPFVLLQALAMAGYGLAGSNMSAMAMENMGAIAGTAASLQGALVVTGGAVLGSIIASFFDGTTIALHAGFFVAGLLGLGIAAIVERGRLFRPS</sequence>
<feature type="transmembrane region" description="Helical" evidence="6">
    <location>
        <begin position="352"/>
        <end position="381"/>
    </location>
</feature>
<evidence type="ECO:0000256" key="2">
    <source>
        <dbReference type="ARBA" id="ARBA00022475"/>
    </source>
</evidence>
<dbReference type="KEGG" id="span:AWL63_09600"/>
<dbReference type="InterPro" id="IPR036259">
    <property type="entry name" value="MFS_trans_sf"/>
</dbReference>
<dbReference type="InterPro" id="IPR050189">
    <property type="entry name" value="MFS_Efflux_Transporters"/>
</dbReference>
<feature type="transmembrane region" description="Helical" evidence="6">
    <location>
        <begin position="119"/>
        <end position="140"/>
    </location>
</feature>
<dbReference type="PANTHER" id="PTHR43124">
    <property type="entry name" value="PURINE EFFLUX PUMP PBUE"/>
    <property type="match status" value="1"/>
</dbReference>
<feature type="transmembrane region" description="Helical" evidence="6">
    <location>
        <begin position="62"/>
        <end position="81"/>
    </location>
</feature>
<feature type="transmembrane region" description="Helical" evidence="6">
    <location>
        <begin position="21"/>
        <end position="42"/>
    </location>
</feature>
<organism evidence="8 9">
    <name type="scientific">Sphingomonas panacis</name>
    <dbReference type="NCBI Taxonomy" id="1560345"/>
    <lineage>
        <taxon>Bacteria</taxon>
        <taxon>Pseudomonadati</taxon>
        <taxon>Pseudomonadota</taxon>
        <taxon>Alphaproteobacteria</taxon>
        <taxon>Sphingomonadales</taxon>
        <taxon>Sphingomonadaceae</taxon>
        <taxon>Sphingomonas</taxon>
    </lineage>
</organism>
<evidence type="ECO:0000313" key="8">
    <source>
        <dbReference type="EMBL" id="AOH86661.1"/>
    </source>
</evidence>
<protein>
    <submittedName>
        <fullName evidence="8">MFS transporter</fullName>
    </submittedName>
</protein>
<dbReference type="PROSITE" id="PS50850">
    <property type="entry name" value="MFS"/>
    <property type="match status" value="1"/>
</dbReference>
<dbReference type="InterPro" id="IPR011701">
    <property type="entry name" value="MFS"/>
</dbReference>
<dbReference type="Pfam" id="PF07690">
    <property type="entry name" value="MFS_1"/>
    <property type="match status" value="1"/>
</dbReference>
<keyword evidence="3 6" id="KW-0812">Transmembrane</keyword>
<dbReference type="AlphaFoldDB" id="A0A1B3ZH07"/>
<dbReference type="InterPro" id="IPR020846">
    <property type="entry name" value="MFS_dom"/>
</dbReference>
<evidence type="ECO:0000313" key="9">
    <source>
        <dbReference type="Proteomes" id="UP000094256"/>
    </source>
</evidence>
<name>A0A1B3ZH07_9SPHN</name>
<feature type="transmembrane region" description="Helical" evidence="6">
    <location>
        <begin position="233"/>
        <end position="253"/>
    </location>
</feature>
<dbReference type="CDD" id="cd17320">
    <property type="entry name" value="MFS_MdfA_MDR_like"/>
    <property type="match status" value="1"/>
</dbReference>